<dbReference type="Proteomes" id="UP000837857">
    <property type="component" value="Chromosome 4"/>
</dbReference>
<name>A0ABN8IYQ6_9NEOP</name>
<comment type="similarity">
    <text evidence="2">Belongs to the Rab3-GAP catalytic subunit family.</text>
</comment>
<feature type="domain" description="Rab3GAP catalytic subunit conserved" evidence="7">
    <location>
        <begin position="134"/>
        <end position="276"/>
    </location>
</feature>
<evidence type="ECO:0000256" key="2">
    <source>
        <dbReference type="ARBA" id="ARBA00008856"/>
    </source>
</evidence>
<organism evidence="8 9">
    <name type="scientific">Iphiclides podalirius</name>
    <name type="common">scarce swallowtail</name>
    <dbReference type="NCBI Taxonomy" id="110791"/>
    <lineage>
        <taxon>Eukaryota</taxon>
        <taxon>Metazoa</taxon>
        <taxon>Ecdysozoa</taxon>
        <taxon>Arthropoda</taxon>
        <taxon>Hexapoda</taxon>
        <taxon>Insecta</taxon>
        <taxon>Pterygota</taxon>
        <taxon>Neoptera</taxon>
        <taxon>Endopterygota</taxon>
        <taxon>Lepidoptera</taxon>
        <taxon>Glossata</taxon>
        <taxon>Ditrysia</taxon>
        <taxon>Papilionoidea</taxon>
        <taxon>Papilionidae</taxon>
        <taxon>Papilioninae</taxon>
        <taxon>Iphiclides</taxon>
    </lineage>
</organism>
<keyword evidence="5" id="KW-0963">Cytoplasm</keyword>
<evidence type="ECO:0000313" key="8">
    <source>
        <dbReference type="EMBL" id="CAH2067284.1"/>
    </source>
</evidence>
<feature type="region of interest" description="Disordered" evidence="6">
    <location>
        <begin position="108"/>
        <end position="135"/>
    </location>
</feature>
<feature type="non-terminal residue" evidence="8">
    <location>
        <position position="412"/>
    </location>
</feature>
<accession>A0ABN8IYQ6</accession>
<evidence type="ECO:0000259" key="7">
    <source>
        <dbReference type="Pfam" id="PF13890"/>
    </source>
</evidence>
<evidence type="ECO:0000256" key="5">
    <source>
        <dbReference type="ARBA" id="ARBA00022490"/>
    </source>
</evidence>
<proteinExistence type="inferred from homology"/>
<dbReference type="PANTHER" id="PTHR21422">
    <property type="entry name" value="RAB3 GTPASE-ACTIVATING PROTEIN CATALYTIC SUBUNIT"/>
    <property type="match status" value="1"/>
</dbReference>
<evidence type="ECO:0000313" key="9">
    <source>
        <dbReference type="Proteomes" id="UP000837857"/>
    </source>
</evidence>
<evidence type="ECO:0000256" key="1">
    <source>
        <dbReference type="ARBA" id="ARBA00004496"/>
    </source>
</evidence>
<feature type="compositionally biased region" description="Acidic residues" evidence="6">
    <location>
        <begin position="113"/>
        <end position="127"/>
    </location>
</feature>
<evidence type="ECO:0000256" key="6">
    <source>
        <dbReference type="SAM" id="MobiDB-lite"/>
    </source>
</evidence>
<protein>
    <recommendedName>
        <fullName evidence="3">Rab3 GTPase-activating protein catalytic subunit</fullName>
    </recommendedName>
</protein>
<dbReference type="PANTHER" id="PTHR21422:SF9">
    <property type="entry name" value="RAB3 GTPASE-ACTIVATING PROTEIN CATALYTIC SUBUNIT"/>
    <property type="match status" value="1"/>
</dbReference>
<dbReference type="InterPro" id="IPR045700">
    <property type="entry name" value="Rab3GAP1"/>
</dbReference>
<evidence type="ECO:0000256" key="3">
    <source>
        <dbReference type="ARBA" id="ARBA00015817"/>
    </source>
</evidence>
<gene>
    <name evidence="8" type="ORF">IPOD504_LOCUS13810</name>
</gene>
<keyword evidence="4" id="KW-0343">GTPase activation</keyword>
<dbReference type="InterPro" id="IPR026147">
    <property type="entry name" value="Rab3GAP1_conserved"/>
</dbReference>
<sequence>MATGPHVWMRLRSARVRAHDCAGSCAVSPPASPDLHGAHIGPGKLTVHRPIRSRAPSSGDAAVPALASCPSAHLVAEGAPNARTCLLHQKLQLLNCCIKRVLQGNGGVGSNSSEEEFFDCSEGEGGEEQPPWDRPVGRLSRLGNETLKNGAPLYVPRTQDPAPKTEDQLEEDAELMVRLGDDAKASELRARMMSASLLSDMEAFKAANPGAELCDFVHWYSPRDWKPDDGGSLGDRMLLPGNPWVEAWNVARPVPAARQRRLFDEAREAEQVLHFLRSRTVGAVAELLLPALLKAGALKAIEEGVPGSGSNVGGVDKRRTFEIAARELFEAEREACRSACVRRILGKSVEGMPLDVAGRTRVLNAVGGVLPPPVRREFTLRVKDAVAPQVMRAALSTDMTLIGAFTERIVCL</sequence>
<evidence type="ECO:0000256" key="4">
    <source>
        <dbReference type="ARBA" id="ARBA00022468"/>
    </source>
</evidence>
<keyword evidence="9" id="KW-1185">Reference proteome</keyword>
<dbReference type="Pfam" id="PF13890">
    <property type="entry name" value="Rab3-GTPase_cat"/>
    <property type="match status" value="1"/>
</dbReference>
<reference evidence="8" key="1">
    <citation type="submission" date="2022-03" db="EMBL/GenBank/DDBJ databases">
        <authorList>
            <person name="Martin H S."/>
        </authorList>
    </citation>
    <scope>NUCLEOTIDE SEQUENCE</scope>
</reference>
<dbReference type="EMBL" id="OW152816">
    <property type="protein sequence ID" value="CAH2067284.1"/>
    <property type="molecule type" value="Genomic_DNA"/>
</dbReference>
<comment type="subcellular location">
    <subcellularLocation>
        <location evidence="1">Cytoplasm</location>
    </subcellularLocation>
</comment>